<dbReference type="SMART" id="SM00257">
    <property type="entry name" value="LysM"/>
    <property type="match status" value="2"/>
</dbReference>
<feature type="domain" description="LysM" evidence="3">
    <location>
        <begin position="79"/>
        <end position="123"/>
    </location>
</feature>
<keyword evidence="2" id="KW-0732">Signal</keyword>
<dbReference type="PROSITE" id="PS51782">
    <property type="entry name" value="LYSM"/>
    <property type="match status" value="2"/>
</dbReference>
<gene>
    <name evidence="4" type="ORF">UCDDA912_g07349</name>
</gene>
<dbReference type="Pfam" id="PF01476">
    <property type="entry name" value="LysM"/>
    <property type="match status" value="2"/>
</dbReference>
<proteinExistence type="predicted"/>
<protein>
    <submittedName>
        <fullName evidence="4">Putative peptidoglycan-binding lysin subgroup</fullName>
    </submittedName>
</protein>
<feature type="compositionally biased region" description="Gly residues" evidence="1">
    <location>
        <begin position="60"/>
        <end position="70"/>
    </location>
</feature>
<feature type="signal peptide" evidence="2">
    <location>
        <begin position="1"/>
        <end position="19"/>
    </location>
</feature>
<evidence type="ECO:0000256" key="2">
    <source>
        <dbReference type="SAM" id="SignalP"/>
    </source>
</evidence>
<dbReference type="InterPro" id="IPR036779">
    <property type="entry name" value="LysM_dom_sf"/>
</dbReference>
<organism evidence="4 5">
    <name type="scientific">Diaporthe ampelina</name>
    <dbReference type="NCBI Taxonomy" id="1214573"/>
    <lineage>
        <taxon>Eukaryota</taxon>
        <taxon>Fungi</taxon>
        <taxon>Dikarya</taxon>
        <taxon>Ascomycota</taxon>
        <taxon>Pezizomycotina</taxon>
        <taxon>Sordariomycetes</taxon>
        <taxon>Sordariomycetidae</taxon>
        <taxon>Diaporthales</taxon>
        <taxon>Diaporthaceae</taxon>
        <taxon>Diaporthe</taxon>
    </lineage>
</organism>
<feature type="compositionally biased region" description="Low complexity" evidence="1">
    <location>
        <begin position="44"/>
        <end position="59"/>
    </location>
</feature>
<evidence type="ECO:0000256" key="1">
    <source>
        <dbReference type="SAM" id="MobiDB-lite"/>
    </source>
</evidence>
<reference evidence="4 5" key="2">
    <citation type="submission" date="2015-05" db="EMBL/GenBank/DDBJ databases">
        <authorList>
            <person name="Morales-Cruz A."/>
            <person name="Amrine K.C."/>
            <person name="Cantu D."/>
        </authorList>
    </citation>
    <scope>NUCLEOTIDE SEQUENCE [LARGE SCALE GENOMIC DNA]</scope>
    <source>
        <strain evidence="4">DA912</strain>
    </source>
</reference>
<keyword evidence="5" id="KW-1185">Reference proteome</keyword>
<comment type="caution">
    <text evidence="4">The sequence shown here is derived from an EMBL/GenBank/DDBJ whole genome shotgun (WGS) entry which is preliminary data.</text>
</comment>
<dbReference type="PANTHER" id="PTHR33734:SF22">
    <property type="entry name" value="MEMBRANE-BOUND LYTIC MUREIN TRANSGLYCOSYLASE D"/>
    <property type="match status" value="1"/>
</dbReference>
<name>A0A0G2HBR1_9PEZI</name>
<accession>A0A0G2HBR1</accession>
<evidence type="ECO:0000313" key="5">
    <source>
        <dbReference type="Proteomes" id="UP000034680"/>
    </source>
</evidence>
<dbReference type="AlphaFoldDB" id="A0A0G2HBR1"/>
<feature type="domain" description="LysM" evidence="3">
    <location>
        <begin position="213"/>
        <end position="257"/>
    </location>
</feature>
<dbReference type="Proteomes" id="UP000034680">
    <property type="component" value="Unassembled WGS sequence"/>
</dbReference>
<dbReference type="SUPFAM" id="SSF54106">
    <property type="entry name" value="LysM domain"/>
    <property type="match status" value="1"/>
</dbReference>
<dbReference type="InterPro" id="IPR018392">
    <property type="entry name" value="LysM"/>
</dbReference>
<dbReference type="CDD" id="cd00118">
    <property type="entry name" value="LysM"/>
    <property type="match status" value="2"/>
</dbReference>
<evidence type="ECO:0000313" key="4">
    <source>
        <dbReference type="EMBL" id="KKY32643.1"/>
    </source>
</evidence>
<feature type="chain" id="PRO_5002544795" evidence="2">
    <location>
        <begin position="20"/>
        <end position="308"/>
    </location>
</feature>
<evidence type="ECO:0000259" key="3">
    <source>
        <dbReference type="PROSITE" id="PS51782"/>
    </source>
</evidence>
<reference evidence="4 5" key="1">
    <citation type="submission" date="2015-05" db="EMBL/GenBank/DDBJ databases">
        <title>Distinctive expansion of gene families associated with plant cell wall degradation and secondary metabolism in the genomes of grapevine trunk pathogens.</title>
        <authorList>
            <person name="Lawrence D.P."/>
            <person name="Travadon R."/>
            <person name="Rolshausen P.E."/>
            <person name="Baumgartner K."/>
        </authorList>
    </citation>
    <scope>NUCLEOTIDE SEQUENCE [LARGE SCALE GENOMIC DNA]</scope>
    <source>
        <strain evidence="4">DA912</strain>
    </source>
</reference>
<dbReference type="STRING" id="1214573.A0A0G2HBR1"/>
<dbReference type="EMBL" id="LCUC01000292">
    <property type="protein sequence ID" value="KKY32643.1"/>
    <property type="molecule type" value="Genomic_DNA"/>
</dbReference>
<dbReference type="GO" id="GO:0008932">
    <property type="term" value="F:lytic endotransglycosylase activity"/>
    <property type="evidence" value="ECO:0007669"/>
    <property type="project" value="TreeGrafter"/>
</dbReference>
<sequence>MRFVQLLSAATAIVCIAAGSPVNERRGTVLLPRTIEDAGTPVNSAAKPAEAAPGEAASSGGEGAAGAGAAAGGAAAGNTTVVVQQGQTLSAIAKQFGTGICDIAKASNLADPNLVEVGQTLTIPPPTATPDNTSCLPPAAPPATERCVLGGPDRLTIPSDGITAEQAAKFLNITQDAFVAANQAAIPANSSEKLGGGSVMQVPVCPNSQCTISQGTVKQGDIFDSIAAAAGSTTGQILGLNPGIDRFNLAVGQTFTLPSNCQNVTADAGAGAGAGGNATVAPPAEADKGKEAAAKRYAGSAVVKKEIA</sequence>
<dbReference type="PANTHER" id="PTHR33734">
    <property type="entry name" value="LYSM DOMAIN-CONTAINING GPI-ANCHORED PROTEIN 2"/>
    <property type="match status" value="1"/>
</dbReference>
<dbReference type="OrthoDB" id="2107166at2759"/>
<dbReference type="Gene3D" id="3.10.350.10">
    <property type="entry name" value="LysM domain"/>
    <property type="match status" value="2"/>
</dbReference>
<feature type="region of interest" description="Disordered" evidence="1">
    <location>
        <begin position="39"/>
        <end position="70"/>
    </location>
</feature>